<dbReference type="CDD" id="cd00761">
    <property type="entry name" value="Glyco_tranf_GTA_type"/>
    <property type="match status" value="1"/>
</dbReference>
<accession>A0ABV8QNA6</accession>
<dbReference type="Gene3D" id="3.90.550.10">
    <property type="entry name" value="Spore Coat Polysaccharide Biosynthesis Protein SpsA, Chain A"/>
    <property type="match status" value="1"/>
</dbReference>
<organism evidence="2 3">
    <name type="scientific">Ferruginibacter yonginensis</name>
    <dbReference type="NCBI Taxonomy" id="1310416"/>
    <lineage>
        <taxon>Bacteria</taxon>
        <taxon>Pseudomonadati</taxon>
        <taxon>Bacteroidota</taxon>
        <taxon>Chitinophagia</taxon>
        <taxon>Chitinophagales</taxon>
        <taxon>Chitinophagaceae</taxon>
        <taxon>Ferruginibacter</taxon>
    </lineage>
</organism>
<dbReference type="PANTHER" id="PTHR22916">
    <property type="entry name" value="GLYCOSYLTRANSFERASE"/>
    <property type="match status" value="1"/>
</dbReference>
<name>A0ABV8QNA6_9BACT</name>
<evidence type="ECO:0000313" key="2">
    <source>
        <dbReference type="EMBL" id="MFC4261273.1"/>
    </source>
</evidence>
<dbReference type="InterPro" id="IPR029044">
    <property type="entry name" value="Nucleotide-diphossugar_trans"/>
</dbReference>
<gene>
    <name evidence="2" type="ORF">ACFOWM_00155</name>
</gene>
<evidence type="ECO:0000313" key="3">
    <source>
        <dbReference type="Proteomes" id="UP001595907"/>
    </source>
</evidence>
<proteinExistence type="predicted"/>
<evidence type="ECO:0000259" key="1">
    <source>
        <dbReference type="Pfam" id="PF00535"/>
    </source>
</evidence>
<sequence length="302" mass="33812">MELPLVSVLMTAYNRAAYIGAAIKSVQASSYTHWELIITDDCSTDGTVAICEQFAAADARIKLYRNPHNLGDYGNRNRAASLATGIYLKYVDADDMIYPHTIAAMVQAMEQHPSAAYGFSYFGPPNDAIHFPRLFTPQVAYQTHFLVQSFFYAGPGGAIIRKAAFDAVGGFSGKRYVGDTELWLRLSAQYDCVQFWPALLWWRQHDAQENKYEQQDYQALVSRHLLVMDALSQAQVPLDAAAIAKAKRNFIRIYCHKIIRFMLTGNFTAVGILLKGYKVSALQLIQSLLPVNKLQRLIGKGQ</sequence>
<dbReference type="RefSeq" id="WP_379705310.1">
    <property type="nucleotide sequence ID" value="NZ_JBHSCZ010000001.1"/>
</dbReference>
<dbReference type="EMBL" id="JBHSCZ010000001">
    <property type="protein sequence ID" value="MFC4261273.1"/>
    <property type="molecule type" value="Genomic_DNA"/>
</dbReference>
<comment type="caution">
    <text evidence="2">The sequence shown here is derived from an EMBL/GenBank/DDBJ whole genome shotgun (WGS) entry which is preliminary data.</text>
</comment>
<keyword evidence="3" id="KW-1185">Reference proteome</keyword>
<dbReference type="Pfam" id="PF00535">
    <property type="entry name" value="Glycos_transf_2"/>
    <property type="match status" value="1"/>
</dbReference>
<protein>
    <submittedName>
        <fullName evidence="2">Glycosyltransferase family 2 protein</fullName>
    </submittedName>
</protein>
<feature type="domain" description="Glycosyltransferase 2-like" evidence="1">
    <location>
        <begin position="7"/>
        <end position="168"/>
    </location>
</feature>
<dbReference type="Proteomes" id="UP001595907">
    <property type="component" value="Unassembled WGS sequence"/>
</dbReference>
<dbReference type="SUPFAM" id="SSF53448">
    <property type="entry name" value="Nucleotide-diphospho-sugar transferases"/>
    <property type="match status" value="1"/>
</dbReference>
<dbReference type="InterPro" id="IPR001173">
    <property type="entry name" value="Glyco_trans_2-like"/>
</dbReference>
<dbReference type="PANTHER" id="PTHR22916:SF3">
    <property type="entry name" value="UDP-GLCNAC:BETAGAL BETA-1,3-N-ACETYLGLUCOSAMINYLTRANSFERASE-LIKE PROTEIN 1"/>
    <property type="match status" value="1"/>
</dbReference>
<reference evidence="3" key="1">
    <citation type="journal article" date="2019" name="Int. J. Syst. Evol. Microbiol.">
        <title>The Global Catalogue of Microorganisms (GCM) 10K type strain sequencing project: providing services to taxonomists for standard genome sequencing and annotation.</title>
        <authorList>
            <consortium name="The Broad Institute Genomics Platform"/>
            <consortium name="The Broad Institute Genome Sequencing Center for Infectious Disease"/>
            <person name="Wu L."/>
            <person name="Ma J."/>
        </authorList>
    </citation>
    <scope>NUCLEOTIDE SEQUENCE [LARGE SCALE GENOMIC DNA]</scope>
    <source>
        <strain evidence="3">CECT 8289</strain>
    </source>
</reference>